<comment type="subunit">
    <text evidence="6 16 17">Homodimer.</text>
</comment>
<keyword evidence="13 16" id="KW-0520">NAD</keyword>
<feature type="site" description="Important for catalysis" evidence="16">
    <location>
        <position position="143"/>
    </location>
</feature>
<keyword evidence="11 16" id="KW-0460">Magnesium</keyword>
<comment type="similarity">
    <text evidence="5 16">Belongs to the isocitrate and isopropylmalate dehydrogenases family. LeuB type 1 subfamily.</text>
</comment>
<dbReference type="GO" id="GO:0003862">
    <property type="term" value="F:3-isopropylmalate dehydrogenase activity"/>
    <property type="evidence" value="ECO:0007669"/>
    <property type="project" value="UniProtKB-UniRule"/>
</dbReference>
<feature type="binding site" evidence="16">
    <location>
        <position position="108"/>
    </location>
    <ligand>
        <name>substrate</name>
    </ligand>
</feature>
<evidence type="ECO:0000256" key="11">
    <source>
        <dbReference type="ARBA" id="ARBA00022842"/>
    </source>
</evidence>
<dbReference type="Pfam" id="PF00180">
    <property type="entry name" value="Iso_dh"/>
    <property type="match status" value="1"/>
</dbReference>
<dbReference type="FunFam" id="3.40.718.10:FF:000028">
    <property type="entry name" value="3-isopropylmalate dehydrogenase"/>
    <property type="match status" value="1"/>
</dbReference>
<dbReference type="InterPro" id="IPR024084">
    <property type="entry name" value="IsoPropMal-DH-like_dom"/>
</dbReference>
<keyword evidence="7 16" id="KW-0432">Leucine biosynthesis</keyword>
<evidence type="ECO:0000256" key="1">
    <source>
        <dbReference type="ARBA" id="ARBA00000624"/>
    </source>
</evidence>
<feature type="binding site" evidence="16">
    <location>
        <position position="98"/>
    </location>
    <ligand>
        <name>substrate</name>
    </ligand>
</feature>
<evidence type="ECO:0000256" key="10">
    <source>
        <dbReference type="ARBA" id="ARBA00022723"/>
    </source>
</evidence>
<feature type="binding site" evidence="16">
    <location>
        <position position="224"/>
    </location>
    <ligand>
        <name>Mg(2+)</name>
        <dbReference type="ChEBI" id="CHEBI:18420"/>
    </ligand>
</feature>
<comment type="pathway">
    <text evidence="4 16 17">Amino-acid biosynthesis; L-leucine biosynthesis; L-leucine from 3-methyl-2-oxobutanoate: step 3/4.</text>
</comment>
<comment type="caution">
    <text evidence="16">Lacks conserved residue(s) required for the propagation of feature annotation.</text>
</comment>
<dbReference type="SMART" id="SM01329">
    <property type="entry name" value="Iso_dh"/>
    <property type="match status" value="1"/>
</dbReference>
<feature type="binding site" evidence="16">
    <location>
        <position position="252"/>
    </location>
    <ligand>
        <name>Mg(2+)</name>
        <dbReference type="ChEBI" id="CHEBI:18420"/>
    </ligand>
</feature>
<dbReference type="GO" id="GO:0000287">
    <property type="term" value="F:magnesium ion binding"/>
    <property type="evidence" value="ECO:0007669"/>
    <property type="project" value="InterPro"/>
</dbReference>
<comment type="cofactor">
    <cofactor evidence="16 17">
        <name>Mg(2+)</name>
        <dbReference type="ChEBI" id="CHEBI:18420"/>
    </cofactor>
    <cofactor evidence="16 17">
        <name>Mn(2+)</name>
        <dbReference type="ChEBI" id="CHEBI:29035"/>
    </cofactor>
    <text evidence="16 17">Binds 1 Mg(2+) or Mn(2+) ion per subunit.</text>
</comment>
<evidence type="ECO:0000313" key="19">
    <source>
        <dbReference type="EMBL" id="SDC57375.1"/>
    </source>
</evidence>
<feature type="binding site" evidence="16">
    <location>
        <begin position="78"/>
        <end position="91"/>
    </location>
    <ligand>
        <name>NAD(+)</name>
        <dbReference type="ChEBI" id="CHEBI:57540"/>
    </ligand>
</feature>
<dbReference type="GO" id="GO:0005829">
    <property type="term" value="C:cytosol"/>
    <property type="evidence" value="ECO:0007669"/>
    <property type="project" value="TreeGrafter"/>
</dbReference>
<feature type="domain" description="Isopropylmalate dehydrogenase-like" evidence="18">
    <location>
        <begin position="6"/>
        <end position="353"/>
    </location>
</feature>
<reference evidence="19 20" key="1">
    <citation type="submission" date="2016-10" db="EMBL/GenBank/DDBJ databases">
        <authorList>
            <person name="de Groot N.N."/>
        </authorList>
    </citation>
    <scope>NUCLEOTIDE SEQUENCE [LARGE SCALE GENOMIC DNA]</scope>
    <source>
        <strain evidence="19 20">DSM 45514</strain>
    </source>
</reference>
<evidence type="ECO:0000256" key="12">
    <source>
        <dbReference type="ARBA" id="ARBA00023002"/>
    </source>
</evidence>
<name>A0A1G6MQW9_9BACL</name>
<evidence type="ECO:0000313" key="20">
    <source>
        <dbReference type="Proteomes" id="UP000199387"/>
    </source>
</evidence>
<sequence length="372" mass="40792">MTKQRHVAVLPGDGIGPEIVEEGVKVMKQAGEQFGYHFQVDFGLIGGSAVDRVQNPLPTETLQICWEADAVLLGAVGGPAWDKNPPELRPEKALLRLRKELGLFANLRPAKLFSGLEQSSTLKAEVLEGVDLLVVRELTGGIYFGEKRREQTERGEKATDTLVYQDYEVERILRRAFEWARNRRKKVTSVDKANVLESSRLWRQVAERVAGEYPDVKLDHMLVDNCAMQIIHRPTDFDVIVTENMFGDILSDEAAILTGSIGLLPSASIGEGNRGLYEPVHGSAPGIAGEGVANPVATILSVAMMFRHSFGDEQAARAIEAAVTCVLNQGARTMDLAAPGDLALSTDQFGDRVIEELKQQQPDPHIPVEAMM</sequence>
<dbReference type="InterPro" id="IPR004429">
    <property type="entry name" value="Isopropylmalate_DH"/>
</dbReference>
<comment type="subcellular location">
    <subcellularLocation>
        <location evidence="3 16">Cytoplasm</location>
    </subcellularLocation>
</comment>
<evidence type="ECO:0000256" key="15">
    <source>
        <dbReference type="ARBA" id="ARBA00023577"/>
    </source>
</evidence>
<dbReference type="UniPathway" id="UPA00048">
    <property type="reaction ID" value="UER00072"/>
</dbReference>
<comment type="cofactor">
    <cofactor evidence="2">
        <name>Mn(2+)</name>
        <dbReference type="ChEBI" id="CHEBI:29035"/>
    </cofactor>
</comment>
<dbReference type="GO" id="GO:0051287">
    <property type="term" value="F:NAD binding"/>
    <property type="evidence" value="ECO:0007669"/>
    <property type="project" value="InterPro"/>
</dbReference>
<dbReference type="AlphaFoldDB" id="A0A1G6MQW9"/>
<dbReference type="RefSeq" id="WP_091569966.1">
    <property type="nucleotide sequence ID" value="NZ_FMZA01000010.1"/>
</dbReference>
<evidence type="ECO:0000256" key="6">
    <source>
        <dbReference type="ARBA" id="ARBA00011738"/>
    </source>
</evidence>
<feature type="binding site" evidence="16">
    <location>
        <position position="136"/>
    </location>
    <ligand>
        <name>substrate</name>
    </ligand>
</feature>
<dbReference type="PANTHER" id="PTHR42979:SF1">
    <property type="entry name" value="3-ISOPROPYLMALATE DEHYDROGENASE"/>
    <property type="match status" value="1"/>
</dbReference>
<evidence type="ECO:0000256" key="13">
    <source>
        <dbReference type="ARBA" id="ARBA00023027"/>
    </source>
</evidence>
<dbReference type="PANTHER" id="PTHR42979">
    <property type="entry name" value="3-ISOPROPYLMALATE DEHYDROGENASE"/>
    <property type="match status" value="1"/>
</dbReference>
<dbReference type="SUPFAM" id="SSF53659">
    <property type="entry name" value="Isocitrate/Isopropylmalate dehydrogenase-like"/>
    <property type="match status" value="1"/>
</dbReference>
<gene>
    <name evidence="16" type="primary">leuB</name>
    <name evidence="19" type="ORF">SAMN04488112_11093</name>
</gene>
<dbReference type="HAMAP" id="MF_01033">
    <property type="entry name" value="LeuB_type1"/>
    <property type="match status" value="1"/>
</dbReference>
<evidence type="ECO:0000256" key="4">
    <source>
        <dbReference type="ARBA" id="ARBA00004762"/>
    </source>
</evidence>
<evidence type="ECO:0000256" key="5">
    <source>
        <dbReference type="ARBA" id="ARBA00008319"/>
    </source>
</evidence>
<keyword evidence="20" id="KW-1185">Reference proteome</keyword>
<keyword evidence="10 16" id="KW-0479">Metal-binding</keyword>
<evidence type="ECO:0000256" key="9">
    <source>
        <dbReference type="ARBA" id="ARBA00022605"/>
    </source>
</evidence>
<evidence type="ECO:0000256" key="2">
    <source>
        <dbReference type="ARBA" id="ARBA00001936"/>
    </source>
</evidence>
<dbReference type="Gene3D" id="3.40.718.10">
    <property type="entry name" value="Isopropylmalate Dehydrogenase"/>
    <property type="match status" value="1"/>
</dbReference>
<evidence type="ECO:0000259" key="18">
    <source>
        <dbReference type="SMART" id="SM01329"/>
    </source>
</evidence>
<evidence type="ECO:0000256" key="16">
    <source>
        <dbReference type="HAMAP-Rule" id="MF_01033"/>
    </source>
</evidence>
<dbReference type="Proteomes" id="UP000199387">
    <property type="component" value="Unassembled WGS sequence"/>
</dbReference>
<protein>
    <recommendedName>
        <fullName evidence="16">3-isopropylmalate dehydrogenase</fullName>
        <ecNumber evidence="16">1.1.1.85</ecNumber>
    </recommendedName>
    <alternativeName>
        <fullName evidence="16">3-IPM-DH</fullName>
    </alternativeName>
    <alternativeName>
        <fullName evidence="16">Beta-IPM dehydrogenase</fullName>
        <shortName evidence="16">IMDH</shortName>
    </alternativeName>
</protein>
<feature type="binding site" evidence="16">
    <location>
        <position position="248"/>
    </location>
    <ligand>
        <name>Mg(2+)</name>
        <dbReference type="ChEBI" id="CHEBI:18420"/>
    </ligand>
</feature>
<dbReference type="EMBL" id="FMZA01000010">
    <property type="protein sequence ID" value="SDC57375.1"/>
    <property type="molecule type" value="Genomic_DNA"/>
</dbReference>
<keyword evidence="9 16" id="KW-0028">Amino-acid biosynthesis</keyword>
<feature type="binding site" evidence="16">
    <location>
        <position position="224"/>
    </location>
    <ligand>
        <name>substrate</name>
    </ligand>
</feature>
<evidence type="ECO:0000256" key="8">
    <source>
        <dbReference type="ARBA" id="ARBA00022490"/>
    </source>
</evidence>
<comment type="function">
    <text evidence="15 16 17">Catalyzes the oxidation of 3-carboxy-2-hydroxy-4-methylpentanoate (3-isopropylmalate) to 3-carboxy-4-methyl-2-oxopentanoate. The product decarboxylates to 4-methyl-2 oxopentanoate.</text>
</comment>
<organism evidence="19 20">
    <name type="scientific">Melghirimyces thermohalophilus</name>
    <dbReference type="NCBI Taxonomy" id="1236220"/>
    <lineage>
        <taxon>Bacteria</taxon>
        <taxon>Bacillati</taxon>
        <taxon>Bacillota</taxon>
        <taxon>Bacilli</taxon>
        <taxon>Bacillales</taxon>
        <taxon>Thermoactinomycetaceae</taxon>
        <taxon>Melghirimyces</taxon>
    </lineage>
</organism>
<proteinExistence type="inferred from homology"/>
<feature type="site" description="Important for catalysis" evidence="16">
    <location>
        <position position="192"/>
    </location>
</feature>
<evidence type="ECO:0000256" key="3">
    <source>
        <dbReference type="ARBA" id="ARBA00004496"/>
    </source>
</evidence>
<comment type="catalytic activity">
    <reaction evidence="1 16 17">
        <text>(2R,3S)-3-isopropylmalate + NAD(+) = 4-methyl-2-oxopentanoate + CO2 + NADH</text>
        <dbReference type="Rhea" id="RHEA:32271"/>
        <dbReference type="ChEBI" id="CHEBI:16526"/>
        <dbReference type="ChEBI" id="CHEBI:17865"/>
        <dbReference type="ChEBI" id="CHEBI:35121"/>
        <dbReference type="ChEBI" id="CHEBI:57540"/>
        <dbReference type="ChEBI" id="CHEBI:57945"/>
        <dbReference type="EC" id="1.1.1.85"/>
    </reaction>
</comment>
<dbReference type="OrthoDB" id="9806254at2"/>
<keyword evidence="12 16" id="KW-0560">Oxidoreductase</keyword>
<keyword evidence="14 16" id="KW-0100">Branched-chain amino acid biosynthesis</keyword>
<dbReference type="EC" id="1.1.1.85" evidence="16"/>
<evidence type="ECO:0000256" key="17">
    <source>
        <dbReference type="RuleBase" id="RU004445"/>
    </source>
</evidence>
<keyword evidence="16" id="KW-0464">Manganese</keyword>
<dbReference type="PROSITE" id="PS00470">
    <property type="entry name" value="IDH_IMDH"/>
    <property type="match status" value="1"/>
</dbReference>
<dbReference type="NCBIfam" id="TIGR00169">
    <property type="entry name" value="leuB"/>
    <property type="match status" value="1"/>
</dbReference>
<evidence type="ECO:0000256" key="14">
    <source>
        <dbReference type="ARBA" id="ARBA00023304"/>
    </source>
</evidence>
<keyword evidence="8 16" id="KW-0963">Cytoplasm</keyword>
<accession>A0A1G6MQW9</accession>
<evidence type="ECO:0000256" key="7">
    <source>
        <dbReference type="ARBA" id="ARBA00022430"/>
    </source>
</evidence>
<dbReference type="InterPro" id="IPR019818">
    <property type="entry name" value="IsoCit/isopropylmalate_DH_CS"/>
</dbReference>
<dbReference type="STRING" id="1236220.SAMN04488112_11093"/>
<dbReference type="GO" id="GO:0009098">
    <property type="term" value="P:L-leucine biosynthetic process"/>
    <property type="evidence" value="ECO:0007669"/>
    <property type="project" value="UniProtKB-UniRule"/>
</dbReference>